<comment type="subcellular location">
    <subcellularLocation>
        <location evidence="2">Cytoplasm</location>
    </subcellularLocation>
</comment>
<gene>
    <name evidence="2" type="primary">tmcAL</name>
    <name evidence="3" type="ORF">H8Z76_07345</name>
</gene>
<keyword evidence="1 2" id="KW-0819">tRNA processing</keyword>
<dbReference type="Gene3D" id="3.40.50.620">
    <property type="entry name" value="HUPs"/>
    <property type="match status" value="1"/>
</dbReference>
<organism evidence="3 4">
    <name type="scientific">Roseburia yibonii</name>
    <dbReference type="NCBI Taxonomy" id="2763063"/>
    <lineage>
        <taxon>Bacteria</taxon>
        <taxon>Bacillati</taxon>
        <taxon>Bacillota</taxon>
        <taxon>Clostridia</taxon>
        <taxon>Lachnospirales</taxon>
        <taxon>Lachnospiraceae</taxon>
        <taxon>Roseburia</taxon>
    </lineage>
</organism>
<name>A0ABR7IA82_9FIRM</name>
<evidence type="ECO:0000313" key="3">
    <source>
        <dbReference type="EMBL" id="MBC5753845.1"/>
    </source>
</evidence>
<reference evidence="3 4" key="1">
    <citation type="submission" date="2020-08" db="EMBL/GenBank/DDBJ databases">
        <title>Genome public.</title>
        <authorList>
            <person name="Liu C."/>
            <person name="Sun Q."/>
        </authorList>
    </citation>
    <scope>NUCLEOTIDE SEQUENCE [LARGE SCALE GENOMIC DNA]</scope>
    <source>
        <strain evidence="3 4">BX0805</strain>
    </source>
</reference>
<keyword evidence="2" id="KW-0694">RNA-binding</keyword>
<comment type="function">
    <text evidence="2">Catalyzes the formation of N(4)-acetylcytidine (ac(4)C) at the wobble position of elongator tRNA(Met), using acetate and ATP as substrates. First activates an acetate ion to form acetyladenylate (Ac-AMP) and then transfers the acetyl group to tRNA to form ac(4)C34.</text>
</comment>
<comment type="catalytic activity">
    <reaction evidence="2">
        <text>cytidine(34) in elongator tRNA(Met) + acetate + ATP = N(4)-acetylcytidine(34) in elongator tRNA(Met) + AMP + diphosphate</text>
        <dbReference type="Rhea" id="RHEA:58144"/>
        <dbReference type="Rhea" id="RHEA-COMP:10693"/>
        <dbReference type="Rhea" id="RHEA-COMP:10694"/>
        <dbReference type="ChEBI" id="CHEBI:30089"/>
        <dbReference type="ChEBI" id="CHEBI:30616"/>
        <dbReference type="ChEBI" id="CHEBI:33019"/>
        <dbReference type="ChEBI" id="CHEBI:74900"/>
        <dbReference type="ChEBI" id="CHEBI:82748"/>
        <dbReference type="ChEBI" id="CHEBI:456215"/>
    </reaction>
</comment>
<dbReference type="NCBIfam" id="NF010191">
    <property type="entry name" value="PRK13670.1"/>
    <property type="match status" value="1"/>
</dbReference>
<sequence length="413" mass="44851">MKVTGIIAEYNPFHNGHLYQLKTAKETWDTDFIIVVLSGDFMQRGIPGILDKWERTKMALGCGADLVLELPVLSACASAEPFAAGGVTLLEKTGVVTDLCFGAESDDLPAFYKLADFLNREPAAYQDALRAQLRLGKSFPAARNAALSLCCGENPADDALLSSPNNILGLSYVQRLLSLGSGITPRPLKRRGSGYHDTALSGPLASATAIRDFLCKPDSDALSGIQDQVPPAVFSILEAAQKDGDFLFSDDLSAMLHYKLLCECASGFTSYLDVTPDLSNKIRKNLSDFTCWSDFVLQLKSKELTHTRISRALLHILLNLTEEDFALAGVFSFAPYLRLLGFRKSAAPLLSAIKKNADIPLIAKLADAKSYLSDDACALLSKDIFAADVYRLALTAKTGKRLPNEFSHSPIVF</sequence>
<protein>
    <recommendedName>
        <fullName evidence="2">tRNA(Met) cytidine acetate ligase</fullName>
        <ecNumber evidence="2">6.3.4.-</ecNumber>
    </recommendedName>
</protein>
<feature type="binding site" evidence="2">
    <location>
        <begin position="7"/>
        <end position="20"/>
    </location>
    <ligand>
        <name>ATP</name>
        <dbReference type="ChEBI" id="CHEBI:30616"/>
    </ligand>
</feature>
<feature type="binding site" evidence="2">
    <location>
        <position position="190"/>
    </location>
    <ligand>
        <name>ATP</name>
        <dbReference type="ChEBI" id="CHEBI:30616"/>
    </ligand>
</feature>
<feature type="binding site" evidence="2">
    <location>
        <position position="165"/>
    </location>
    <ligand>
        <name>ATP</name>
        <dbReference type="ChEBI" id="CHEBI:30616"/>
    </ligand>
</feature>
<dbReference type="InterPro" id="IPR014729">
    <property type="entry name" value="Rossmann-like_a/b/a_fold"/>
</dbReference>
<keyword evidence="2" id="KW-0547">Nucleotide-binding</keyword>
<dbReference type="Pfam" id="PF05636">
    <property type="entry name" value="HIGH_NTase1"/>
    <property type="match status" value="1"/>
</dbReference>
<dbReference type="EMBL" id="JACOQH010000004">
    <property type="protein sequence ID" value="MBC5753845.1"/>
    <property type="molecule type" value="Genomic_DNA"/>
</dbReference>
<keyword evidence="2" id="KW-0436">Ligase</keyword>
<keyword evidence="2" id="KW-0067">ATP-binding</keyword>
<evidence type="ECO:0000256" key="1">
    <source>
        <dbReference type="ARBA" id="ARBA00022694"/>
    </source>
</evidence>
<dbReference type="Proteomes" id="UP000621540">
    <property type="component" value="Unassembled WGS sequence"/>
</dbReference>
<feature type="binding site" evidence="2">
    <location>
        <position position="102"/>
    </location>
    <ligand>
        <name>ATP</name>
        <dbReference type="ChEBI" id="CHEBI:30616"/>
    </ligand>
</feature>
<dbReference type="PANTHER" id="PTHR37825:SF1">
    <property type="entry name" value="TRNA(MET) CYTIDINE ACETATE LIGASE"/>
    <property type="match status" value="1"/>
</dbReference>
<comment type="caution">
    <text evidence="2">Lacks conserved residue(s) required for the propagation of feature annotation.</text>
</comment>
<dbReference type="InterPro" id="IPR008513">
    <property type="entry name" value="tRNA(Met)_cyd_acetate_ligase"/>
</dbReference>
<evidence type="ECO:0000256" key="2">
    <source>
        <dbReference type="HAMAP-Rule" id="MF_01539"/>
    </source>
</evidence>
<accession>A0ABR7IA82</accession>
<comment type="similarity">
    <text evidence="2">Belongs to the TmcAL family.</text>
</comment>
<dbReference type="HAMAP" id="MF_01539">
    <property type="entry name" value="TmcAL"/>
    <property type="match status" value="1"/>
</dbReference>
<dbReference type="SUPFAM" id="SSF52374">
    <property type="entry name" value="Nucleotidylyl transferase"/>
    <property type="match status" value="1"/>
</dbReference>
<proteinExistence type="inferred from homology"/>
<dbReference type="EC" id="6.3.4.-" evidence="2"/>
<comment type="caution">
    <text evidence="3">The sequence shown here is derived from an EMBL/GenBank/DDBJ whole genome shotgun (WGS) entry which is preliminary data.</text>
</comment>
<keyword evidence="2" id="KW-0963">Cytoplasm</keyword>
<keyword evidence="2" id="KW-0820">tRNA-binding</keyword>
<dbReference type="PANTHER" id="PTHR37825">
    <property type="entry name" value="TRNA(MET) CYTIDINE ACETATE LIGASE"/>
    <property type="match status" value="1"/>
</dbReference>
<dbReference type="RefSeq" id="WP_186982065.1">
    <property type="nucleotide sequence ID" value="NZ_JACOQH010000004.1"/>
</dbReference>
<keyword evidence="4" id="KW-1185">Reference proteome</keyword>
<evidence type="ECO:0000313" key="4">
    <source>
        <dbReference type="Proteomes" id="UP000621540"/>
    </source>
</evidence>